<keyword evidence="1" id="KW-1185">Reference proteome</keyword>
<reference evidence="2" key="1">
    <citation type="submission" date="2019-12" db="UniProtKB">
        <authorList>
            <consortium name="WormBaseParasite"/>
        </authorList>
    </citation>
    <scope>IDENTIFICATION</scope>
</reference>
<dbReference type="Proteomes" id="UP000046395">
    <property type="component" value="Unassembled WGS sequence"/>
</dbReference>
<name>A0A5S6QF65_TRIMR</name>
<accession>A0A5S6QF65</accession>
<protein>
    <submittedName>
        <fullName evidence="2">Uncharacterized protein</fullName>
    </submittedName>
</protein>
<sequence>MDNRQEVLQKELEALQRSVAEKRQEVLKIAQFNEQLLEAFREQNTNLGAGIAQMKKSSHTVCLGVSLKEELCVSSTCPVIVEDQPWLCIFDETVVFGVKLRNKEKIVAEVRGSLLWSEDDDIRCDGTSQLLSFVTDGKETYDQCMAIAERSFLRPNECAYLLNCSSLPSGNCRLRLFFEAKCSRNGHLSSVFEFCSHLEPDLWTSWSGLLAVSDFDVRSIVDIRWGDRDCKQVDARWHALVIHAACKKMILRIEDTAHQPTPEHFFCDPYSTGLFRCNLPALRTVVVQYIPSSPPFLVVYDRSSQKLRQYFGVLSQVISVTECRKFTIEAELEDVQEKLNELLCLCKREIEGKLDANRLESPRNLRALQINATKISYCLARLQTNEIV</sequence>
<evidence type="ECO:0000313" key="1">
    <source>
        <dbReference type="Proteomes" id="UP000046395"/>
    </source>
</evidence>
<organism evidence="1 2">
    <name type="scientific">Trichuris muris</name>
    <name type="common">Mouse whipworm</name>
    <dbReference type="NCBI Taxonomy" id="70415"/>
    <lineage>
        <taxon>Eukaryota</taxon>
        <taxon>Metazoa</taxon>
        <taxon>Ecdysozoa</taxon>
        <taxon>Nematoda</taxon>
        <taxon>Enoplea</taxon>
        <taxon>Dorylaimia</taxon>
        <taxon>Trichinellida</taxon>
        <taxon>Trichuridae</taxon>
        <taxon>Trichuris</taxon>
    </lineage>
</organism>
<dbReference type="WBParaSite" id="TMUE_1000005750.1">
    <property type="protein sequence ID" value="TMUE_1000005750.1"/>
    <property type="gene ID" value="WBGene00293736"/>
</dbReference>
<evidence type="ECO:0000313" key="2">
    <source>
        <dbReference type="WBParaSite" id="TMUE_1000005750.1"/>
    </source>
</evidence>
<dbReference type="AlphaFoldDB" id="A0A5S6QF65"/>
<proteinExistence type="predicted"/>